<dbReference type="InterPro" id="IPR039421">
    <property type="entry name" value="Type_1_exporter"/>
</dbReference>
<dbReference type="GO" id="GO:0015421">
    <property type="term" value="F:ABC-type oligopeptide transporter activity"/>
    <property type="evidence" value="ECO:0007669"/>
    <property type="project" value="TreeGrafter"/>
</dbReference>
<evidence type="ECO:0000256" key="3">
    <source>
        <dbReference type="ARBA" id="ARBA00022741"/>
    </source>
</evidence>
<dbReference type="InterPro" id="IPR036640">
    <property type="entry name" value="ABC1_TM_sf"/>
</dbReference>
<keyword evidence="4" id="KW-0067">ATP-binding</keyword>
<evidence type="ECO:0000256" key="7">
    <source>
        <dbReference type="SAM" id="Phobius"/>
    </source>
</evidence>
<evidence type="ECO:0000313" key="11">
    <source>
        <dbReference type="Proteomes" id="UP000184526"/>
    </source>
</evidence>
<feature type="domain" description="ABC transmembrane type-1" evidence="9">
    <location>
        <begin position="23"/>
        <end position="296"/>
    </location>
</feature>
<feature type="transmembrane region" description="Helical" evidence="7">
    <location>
        <begin position="59"/>
        <end position="79"/>
    </location>
</feature>
<evidence type="ECO:0000313" key="10">
    <source>
        <dbReference type="EMBL" id="SHH90836.1"/>
    </source>
</evidence>
<evidence type="ECO:0000256" key="5">
    <source>
        <dbReference type="ARBA" id="ARBA00022989"/>
    </source>
</evidence>
<dbReference type="InterPro" id="IPR003593">
    <property type="entry name" value="AAA+_ATPase"/>
</dbReference>
<dbReference type="SUPFAM" id="SSF52540">
    <property type="entry name" value="P-loop containing nucleoside triphosphate hydrolases"/>
    <property type="match status" value="1"/>
</dbReference>
<organism evidence="10 11">
    <name type="scientific">Clostridium collagenovorans DSM 3089</name>
    <dbReference type="NCBI Taxonomy" id="1121306"/>
    <lineage>
        <taxon>Bacteria</taxon>
        <taxon>Bacillati</taxon>
        <taxon>Bacillota</taxon>
        <taxon>Clostridia</taxon>
        <taxon>Eubacteriales</taxon>
        <taxon>Clostridiaceae</taxon>
        <taxon>Clostridium</taxon>
    </lineage>
</organism>
<dbReference type="STRING" id="1121306.SAMN02745196_01860"/>
<feature type="transmembrane region" description="Helical" evidence="7">
    <location>
        <begin position="244"/>
        <end position="267"/>
    </location>
</feature>
<evidence type="ECO:0000256" key="1">
    <source>
        <dbReference type="ARBA" id="ARBA00004651"/>
    </source>
</evidence>
<evidence type="ECO:0000256" key="6">
    <source>
        <dbReference type="ARBA" id="ARBA00023136"/>
    </source>
</evidence>
<evidence type="ECO:0000256" key="4">
    <source>
        <dbReference type="ARBA" id="ARBA00022840"/>
    </source>
</evidence>
<feature type="transmembrane region" description="Helical" evidence="7">
    <location>
        <begin position="21"/>
        <end position="39"/>
    </location>
</feature>
<dbReference type="PROSITE" id="PS50929">
    <property type="entry name" value="ABC_TM1F"/>
    <property type="match status" value="1"/>
</dbReference>
<keyword evidence="11" id="KW-1185">Reference proteome</keyword>
<dbReference type="EMBL" id="FQXP01000006">
    <property type="protein sequence ID" value="SHH90836.1"/>
    <property type="molecule type" value="Genomic_DNA"/>
</dbReference>
<dbReference type="PANTHER" id="PTHR43394">
    <property type="entry name" value="ATP-DEPENDENT PERMEASE MDL1, MITOCHONDRIAL"/>
    <property type="match status" value="1"/>
</dbReference>
<sequence length="552" mass="64047">MNKTHHFFGQYYKGNTLKISTYIFSSIVSKICLLIIPYLTKLLVDSVQNNSLEDLKKYIIILILLMVLFQIFLALKYYLGEYIDTHISSKLKSELINKTMSLPLNEVKSISNGELLQRVFNDTEVVKPLIISTKVDIVLNVIYSICICFIMFKLNVATTLILLLLFPIFLLICKYYMPKIEKVNKEVIEEDENLKTLSEETLSGNFDIRVNNASHYINKKIDNNIKKYIKASIRNIKYNMKYDYIFTTGIMNFSSILIYGLGGYLVIKKYLSIGSLLAFTLYFSKLWDPVEYFMALPKDLKVYRISLERIQEFLNLQEEDEGKITSLPNLKEIKIQNLNFYYDDKIILEDINIVINKGDKIGIRGGNGTGKSTVASILAKLNLVNIGEIYFNDINFKDINSNKLREKVVYVPANGYIFNDTVKNNITLHKDNETSFENFKLNNKLFELISKNNINLQENISNQDNKLSSGEKRIIQILRGVFLNGEVYIFDEPLNFIDYKYKELLIEFIDNNLKDKTVIIISHDDSIFRCCNRMYSLKNKKLNISTEFIAEL</sequence>
<dbReference type="PANTHER" id="PTHR43394:SF1">
    <property type="entry name" value="ATP-BINDING CASSETTE SUB-FAMILY B MEMBER 10, MITOCHONDRIAL"/>
    <property type="match status" value="1"/>
</dbReference>
<dbReference type="InterPro" id="IPR027417">
    <property type="entry name" value="P-loop_NTPase"/>
</dbReference>
<evidence type="ECO:0000256" key="2">
    <source>
        <dbReference type="ARBA" id="ARBA00022692"/>
    </source>
</evidence>
<dbReference type="RefSeq" id="WP_072831745.1">
    <property type="nucleotide sequence ID" value="NZ_FQXP01000006.1"/>
</dbReference>
<dbReference type="InterPro" id="IPR003439">
    <property type="entry name" value="ABC_transporter-like_ATP-bd"/>
</dbReference>
<dbReference type="Gene3D" id="1.20.1560.10">
    <property type="entry name" value="ABC transporter type 1, transmembrane domain"/>
    <property type="match status" value="1"/>
</dbReference>
<accession>A0A1M5WTD1</accession>
<reference evidence="10 11" key="1">
    <citation type="submission" date="2016-11" db="EMBL/GenBank/DDBJ databases">
        <authorList>
            <person name="Jaros S."/>
            <person name="Januszkiewicz K."/>
            <person name="Wedrychowicz H."/>
        </authorList>
    </citation>
    <scope>NUCLEOTIDE SEQUENCE [LARGE SCALE GENOMIC DNA]</scope>
    <source>
        <strain evidence="10 11">DSM 3089</strain>
    </source>
</reference>
<keyword evidence="6 7" id="KW-0472">Membrane</keyword>
<gene>
    <name evidence="10" type="ORF">SAMN02745196_01860</name>
</gene>
<dbReference type="OrthoDB" id="9795565at2"/>
<protein>
    <submittedName>
        <fullName evidence="10">ABC-type bacteriocin/lantibiotic exporter, contains an N-terminal double-glycine peptidase domain</fullName>
    </submittedName>
</protein>
<dbReference type="GO" id="GO:0016887">
    <property type="term" value="F:ATP hydrolysis activity"/>
    <property type="evidence" value="ECO:0007669"/>
    <property type="project" value="InterPro"/>
</dbReference>
<dbReference type="AlphaFoldDB" id="A0A1M5WTD1"/>
<keyword evidence="3" id="KW-0547">Nucleotide-binding</keyword>
<dbReference type="GO" id="GO:0005524">
    <property type="term" value="F:ATP binding"/>
    <property type="evidence" value="ECO:0007669"/>
    <property type="project" value="UniProtKB-KW"/>
</dbReference>
<comment type="subcellular location">
    <subcellularLocation>
        <location evidence="1">Cell membrane</location>
        <topology evidence="1">Multi-pass membrane protein</topology>
    </subcellularLocation>
</comment>
<feature type="transmembrane region" description="Helical" evidence="7">
    <location>
        <begin position="137"/>
        <end position="154"/>
    </location>
</feature>
<dbReference type="SUPFAM" id="SSF90123">
    <property type="entry name" value="ABC transporter transmembrane region"/>
    <property type="match status" value="1"/>
</dbReference>
<keyword evidence="2 7" id="KW-0812">Transmembrane</keyword>
<dbReference type="GO" id="GO:0005886">
    <property type="term" value="C:plasma membrane"/>
    <property type="evidence" value="ECO:0007669"/>
    <property type="project" value="UniProtKB-SubCell"/>
</dbReference>
<proteinExistence type="predicted"/>
<evidence type="ECO:0000259" key="9">
    <source>
        <dbReference type="PROSITE" id="PS50929"/>
    </source>
</evidence>
<feature type="domain" description="ABC transporter" evidence="8">
    <location>
        <begin position="333"/>
        <end position="552"/>
    </location>
</feature>
<dbReference type="SMART" id="SM00382">
    <property type="entry name" value="AAA"/>
    <property type="match status" value="1"/>
</dbReference>
<dbReference type="InterPro" id="IPR011527">
    <property type="entry name" value="ABC1_TM_dom"/>
</dbReference>
<dbReference type="Gene3D" id="3.40.50.300">
    <property type="entry name" value="P-loop containing nucleotide triphosphate hydrolases"/>
    <property type="match status" value="1"/>
</dbReference>
<name>A0A1M5WTD1_9CLOT</name>
<dbReference type="Pfam" id="PF00664">
    <property type="entry name" value="ABC_membrane"/>
    <property type="match status" value="1"/>
</dbReference>
<dbReference type="CDD" id="cd03228">
    <property type="entry name" value="ABCC_MRP_Like"/>
    <property type="match status" value="1"/>
</dbReference>
<evidence type="ECO:0000259" key="8">
    <source>
        <dbReference type="PROSITE" id="PS50893"/>
    </source>
</evidence>
<dbReference type="PROSITE" id="PS50893">
    <property type="entry name" value="ABC_TRANSPORTER_2"/>
    <property type="match status" value="1"/>
</dbReference>
<feature type="transmembrane region" description="Helical" evidence="7">
    <location>
        <begin position="160"/>
        <end position="177"/>
    </location>
</feature>
<dbReference type="CDD" id="cd07346">
    <property type="entry name" value="ABC_6TM_exporters"/>
    <property type="match status" value="1"/>
</dbReference>
<keyword evidence="5 7" id="KW-1133">Transmembrane helix</keyword>
<dbReference type="Proteomes" id="UP000184526">
    <property type="component" value="Unassembled WGS sequence"/>
</dbReference>
<dbReference type="Pfam" id="PF00005">
    <property type="entry name" value="ABC_tran"/>
    <property type="match status" value="1"/>
</dbReference>